<dbReference type="GO" id="GO:0032259">
    <property type="term" value="P:methylation"/>
    <property type="evidence" value="ECO:0007669"/>
    <property type="project" value="UniProtKB-KW"/>
</dbReference>
<evidence type="ECO:0000259" key="1">
    <source>
        <dbReference type="Pfam" id="PF08241"/>
    </source>
</evidence>
<keyword evidence="2" id="KW-0489">Methyltransferase</keyword>
<dbReference type="RefSeq" id="WP_005992946.1">
    <property type="nucleotide sequence ID" value="NZ_AECZ01000009.1"/>
</dbReference>
<dbReference type="STRING" id="596151.DesfrDRAFT_1704"/>
<evidence type="ECO:0000313" key="3">
    <source>
        <dbReference type="Proteomes" id="UP000006250"/>
    </source>
</evidence>
<feature type="domain" description="Methyltransferase type 11" evidence="1">
    <location>
        <begin position="58"/>
        <end position="152"/>
    </location>
</feature>
<gene>
    <name evidence="2" type="ORF">DesfrDRAFT_1704</name>
</gene>
<dbReference type="Pfam" id="PF08241">
    <property type="entry name" value="Methyltransf_11"/>
    <property type="match status" value="1"/>
</dbReference>
<dbReference type="CDD" id="cd02440">
    <property type="entry name" value="AdoMet_MTases"/>
    <property type="match status" value="1"/>
</dbReference>
<proteinExistence type="predicted"/>
<dbReference type="eggNOG" id="COG2226">
    <property type="taxonomic scope" value="Bacteria"/>
</dbReference>
<dbReference type="PANTHER" id="PTHR43591">
    <property type="entry name" value="METHYLTRANSFERASE"/>
    <property type="match status" value="1"/>
</dbReference>
<dbReference type="OrthoDB" id="5319472at2"/>
<dbReference type="GO" id="GO:0008757">
    <property type="term" value="F:S-adenosylmethionine-dependent methyltransferase activity"/>
    <property type="evidence" value="ECO:0007669"/>
    <property type="project" value="InterPro"/>
</dbReference>
<protein>
    <submittedName>
        <fullName evidence="2">Methyltransferase type 11</fullName>
    </submittedName>
</protein>
<evidence type="ECO:0000313" key="2">
    <source>
        <dbReference type="EMBL" id="EFL51543.1"/>
    </source>
</evidence>
<dbReference type="SUPFAM" id="SSF53335">
    <property type="entry name" value="S-adenosyl-L-methionine-dependent methyltransferases"/>
    <property type="match status" value="1"/>
</dbReference>
<dbReference type="Proteomes" id="UP000006250">
    <property type="component" value="Unassembled WGS sequence"/>
</dbReference>
<dbReference type="Gene3D" id="3.40.50.150">
    <property type="entry name" value="Vaccinia Virus protein VP39"/>
    <property type="match status" value="1"/>
</dbReference>
<name>E1JVQ5_SOLFR</name>
<reference evidence="2 3" key="1">
    <citation type="submission" date="2010-08" db="EMBL/GenBank/DDBJ databases">
        <title>The draft genome of Desulfovibrio fructosovorans JJ.</title>
        <authorList>
            <consortium name="US DOE Joint Genome Institute (JGI-PGF)"/>
            <person name="Lucas S."/>
            <person name="Copeland A."/>
            <person name="Lapidus A."/>
            <person name="Cheng J.-F."/>
            <person name="Bruce D."/>
            <person name="Goodwin L."/>
            <person name="Pitluck S."/>
            <person name="Land M.L."/>
            <person name="Hauser L."/>
            <person name="Chang Y.-J."/>
            <person name="Jeffries C."/>
            <person name="Wall J.D."/>
            <person name="Stahl D.A."/>
            <person name="Arkin A.P."/>
            <person name="Dehal P."/>
            <person name="Stolyar S.M."/>
            <person name="Hazen T.C."/>
            <person name="Woyke T.J."/>
        </authorList>
    </citation>
    <scope>NUCLEOTIDE SEQUENCE [LARGE SCALE GENOMIC DNA]</scope>
    <source>
        <strain evidence="2 3">JJ</strain>
    </source>
</reference>
<dbReference type="InterPro" id="IPR029063">
    <property type="entry name" value="SAM-dependent_MTases_sf"/>
</dbReference>
<organism evidence="2 3">
    <name type="scientific">Solidesulfovibrio fructosivorans JJ]</name>
    <dbReference type="NCBI Taxonomy" id="596151"/>
    <lineage>
        <taxon>Bacteria</taxon>
        <taxon>Pseudomonadati</taxon>
        <taxon>Thermodesulfobacteriota</taxon>
        <taxon>Desulfovibrionia</taxon>
        <taxon>Desulfovibrionales</taxon>
        <taxon>Desulfovibrionaceae</taxon>
        <taxon>Solidesulfovibrio</taxon>
    </lineage>
</organism>
<dbReference type="PANTHER" id="PTHR43591:SF24">
    <property type="entry name" value="2-METHOXY-6-POLYPRENYL-1,4-BENZOQUINOL METHYLASE, MITOCHONDRIAL"/>
    <property type="match status" value="1"/>
</dbReference>
<accession>E1JVQ5</accession>
<keyword evidence="3" id="KW-1185">Reference proteome</keyword>
<dbReference type="AlphaFoldDB" id="E1JVQ5"/>
<keyword evidence="2" id="KW-0808">Transferase</keyword>
<dbReference type="EMBL" id="AECZ01000009">
    <property type="protein sequence ID" value="EFL51543.1"/>
    <property type="molecule type" value="Genomic_DNA"/>
</dbReference>
<dbReference type="InterPro" id="IPR013216">
    <property type="entry name" value="Methyltransf_11"/>
</dbReference>
<sequence>MTYGRRTSFPHGQDEKDQNFWKATAEGYDAWIASDFQDQYEVNWSILAKHVTPNSRLLDVGCGPGTLSIRLSRRCREVWGVDVTPEMIRVAEEKLACEPANVCFQEADACDLPFENHTFDTVISVNALQTMDRPETAISEMHRVLRPGGELLLITYCYGEATLAEHNALLDWAVQYDGRAMWHSFTFAQLDALLAAKGFEVAEAERIWDGPVVAFLRGKAINV</sequence>
<comment type="caution">
    <text evidence="2">The sequence shown here is derived from an EMBL/GenBank/DDBJ whole genome shotgun (WGS) entry which is preliminary data.</text>
</comment>